<dbReference type="GO" id="GO:0003723">
    <property type="term" value="F:RNA binding"/>
    <property type="evidence" value="ECO:0007669"/>
    <property type="project" value="InterPro"/>
</dbReference>
<dbReference type="Pfam" id="PF11955">
    <property type="entry name" value="PORR"/>
    <property type="match status" value="1"/>
</dbReference>
<feature type="domain" description="PORR" evidence="1">
    <location>
        <begin position="1"/>
        <end position="75"/>
    </location>
</feature>
<dbReference type="Proteomes" id="UP001152523">
    <property type="component" value="Unassembled WGS sequence"/>
</dbReference>
<accession>A0AAV0CQX0</accession>
<evidence type="ECO:0000313" key="2">
    <source>
        <dbReference type="EMBL" id="CAH9080928.1"/>
    </source>
</evidence>
<sequence>MVRVERLAHFRKDLGIEVNIRELLLNHPGIFYISTKGDSQMVYLREAYDSQGCLIEPNRIYNVRRKLLEVILMGSRNTRGFNLEREVQEKETRIVKGNENKSSKVDGDFVIPILEKC</sequence>
<gene>
    <name evidence="2" type="ORF">CEPIT_LOCUS7509</name>
</gene>
<proteinExistence type="predicted"/>
<dbReference type="InterPro" id="IPR045040">
    <property type="entry name" value="PORR_fam"/>
</dbReference>
<evidence type="ECO:0000313" key="3">
    <source>
        <dbReference type="Proteomes" id="UP001152523"/>
    </source>
</evidence>
<dbReference type="EMBL" id="CAMAPF010000035">
    <property type="protein sequence ID" value="CAH9080928.1"/>
    <property type="molecule type" value="Genomic_DNA"/>
</dbReference>
<organism evidence="2 3">
    <name type="scientific">Cuscuta epithymum</name>
    <dbReference type="NCBI Taxonomy" id="186058"/>
    <lineage>
        <taxon>Eukaryota</taxon>
        <taxon>Viridiplantae</taxon>
        <taxon>Streptophyta</taxon>
        <taxon>Embryophyta</taxon>
        <taxon>Tracheophyta</taxon>
        <taxon>Spermatophyta</taxon>
        <taxon>Magnoliopsida</taxon>
        <taxon>eudicotyledons</taxon>
        <taxon>Gunneridae</taxon>
        <taxon>Pentapetalae</taxon>
        <taxon>asterids</taxon>
        <taxon>lamiids</taxon>
        <taxon>Solanales</taxon>
        <taxon>Convolvulaceae</taxon>
        <taxon>Cuscuteae</taxon>
        <taxon>Cuscuta</taxon>
        <taxon>Cuscuta subgen. Cuscuta</taxon>
    </lineage>
</organism>
<comment type="caution">
    <text evidence="2">The sequence shown here is derived from an EMBL/GenBank/DDBJ whole genome shotgun (WGS) entry which is preliminary data.</text>
</comment>
<dbReference type="InterPro" id="IPR021099">
    <property type="entry name" value="PORR_domain"/>
</dbReference>
<dbReference type="AlphaFoldDB" id="A0AAV0CQX0"/>
<evidence type="ECO:0000259" key="1">
    <source>
        <dbReference type="Pfam" id="PF11955"/>
    </source>
</evidence>
<dbReference type="PANTHER" id="PTHR31476">
    <property type="entry name" value="PROTEIN WHAT'S THIS FACTOR 1 HOMOLOG, CHLOROPLASTIC"/>
    <property type="match status" value="1"/>
</dbReference>
<name>A0AAV0CQX0_9ASTE</name>
<keyword evidence="3" id="KW-1185">Reference proteome</keyword>
<protein>
    <recommendedName>
        <fullName evidence="1">PORR domain-containing protein</fullName>
    </recommendedName>
</protein>
<dbReference type="PANTHER" id="PTHR31476:SF12">
    <property type="entry name" value="UBIQUITIN CARBOXYL-TERMINAL HYDROLASE FAMILY PROTEIN"/>
    <property type="match status" value="1"/>
</dbReference>
<reference evidence="2" key="1">
    <citation type="submission" date="2022-07" db="EMBL/GenBank/DDBJ databases">
        <authorList>
            <person name="Macas J."/>
            <person name="Novak P."/>
            <person name="Neumann P."/>
        </authorList>
    </citation>
    <scope>NUCLEOTIDE SEQUENCE</scope>
</reference>